<dbReference type="InterPro" id="IPR029357">
    <property type="entry name" value="SPATA7"/>
</dbReference>
<feature type="compositionally biased region" description="Basic and acidic residues" evidence="1">
    <location>
        <begin position="261"/>
        <end position="276"/>
    </location>
</feature>
<feature type="region of interest" description="Disordered" evidence="1">
    <location>
        <begin position="83"/>
        <end position="117"/>
    </location>
</feature>
<feature type="region of interest" description="Disordered" evidence="1">
    <location>
        <begin position="242"/>
        <end position="282"/>
    </location>
</feature>
<keyword evidence="3" id="KW-1185">Reference proteome</keyword>
<proteinExistence type="predicted"/>
<dbReference type="Pfam" id="PF15244">
    <property type="entry name" value="HSD3"/>
    <property type="match status" value="1"/>
</dbReference>
<dbReference type="GO" id="GO:0000226">
    <property type="term" value="P:microtubule cytoskeleton organization"/>
    <property type="evidence" value="ECO:0007669"/>
    <property type="project" value="TreeGrafter"/>
</dbReference>
<feature type="compositionally biased region" description="Basic and acidic residues" evidence="1">
    <location>
        <begin position="83"/>
        <end position="98"/>
    </location>
</feature>
<feature type="region of interest" description="Disordered" evidence="1">
    <location>
        <begin position="313"/>
        <end position="333"/>
    </location>
</feature>
<organism evidence="2 3">
    <name type="scientific">Channa argus</name>
    <name type="common">Northern snakehead</name>
    <name type="synonym">Ophicephalus argus</name>
    <dbReference type="NCBI Taxonomy" id="215402"/>
    <lineage>
        <taxon>Eukaryota</taxon>
        <taxon>Metazoa</taxon>
        <taxon>Chordata</taxon>
        <taxon>Craniata</taxon>
        <taxon>Vertebrata</taxon>
        <taxon>Euteleostomi</taxon>
        <taxon>Actinopterygii</taxon>
        <taxon>Neopterygii</taxon>
        <taxon>Teleostei</taxon>
        <taxon>Neoteleostei</taxon>
        <taxon>Acanthomorphata</taxon>
        <taxon>Anabantaria</taxon>
        <taxon>Anabantiformes</taxon>
        <taxon>Channoidei</taxon>
        <taxon>Channidae</taxon>
        <taxon>Channa</taxon>
    </lineage>
</organism>
<evidence type="ECO:0000313" key="2">
    <source>
        <dbReference type="EMBL" id="KAF3701082.1"/>
    </source>
</evidence>
<dbReference type="EMBL" id="CM015727">
    <property type="protein sequence ID" value="KAF3701082.1"/>
    <property type="molecule type" value="Genomic_DNA"/>
</dbReference>
<name>A0A6G1QEV3_CHAAH</name>
<dbReference type="PANTHER" id="PTHR14917">
    <property type="entry name" value="SPERMATOGENESIS-ASSOCIATED PROTEIN 7"/>
    <property type="match status" value="1"/>
</dbReference>
<dbReference type="GO" id="GO:0045494">
    <property type="term" value="P:photoreceptor cell maintenance"/>
    <property type="evidence" value="ECO:0007669"/>
    <property type="project" value="TreeGrafter"/>
</dbReference>
<sequence length="563" mass="63990">MCYNECIIIMESRIGSVSSGLGSNAGMRGQTLKSSPFCPPSTSKLKQSIIKDHMVSHYKKVYSAKAAIDTSVPKSLIHSVKYNDRIRQSRLRKEDRPQSAHSPTHRNTRASCSSAQSRLTVQYDDSPYLSLRSSMVSSPSTAFHPKENYSSYKVHSQYHSLHNHPTSQIKYRNSEHALDRKQSACSLEASGDQNCYKTFQDPVQKTYSGDLLQKHSQHFTQDKPFTPKTLKSDKSSYLSKYRYYRAPQRKPTKDSSNSRLVRQETYHGSTKKKEYSQEFDEPTQGFVSEIEWTENEMNGIYFSASGQHTGANKSRDHYYFDSSSRVPPETGKSPIMMSVSAEEEELMYLEFISAVTEDILSRRYFSDRVLDLVIDRHIDLNRHLLDEDKMRHLVDVLRKDFEKPINRSTSSTELEKKENYLFNTLLPHLESKGKQVNTKTDNEQLPCASQSKHCDTLDYTDVLSGLTTLCSPAASPTKTNGKDKEDTTSPWLSEQVTDKTGINEEDFHQNLIGTNAISKENIIENQSVTTDEGSHHPELTCVGQSIELEDLGRSCQSHFMCPT</sequence>
<gene>
    <name evidence="2" type="ORF">EXN66_Car016770</name>
</gene>
<dbReference type="AlphaFoldDB" id="A0A6G1QEV3"/>
<accession>A0A6G1QEV3</accession>
<reference evidence="2 3" key="1">
    <citation type="submission" date="2019-02" db="EMBL/GenBank/DDBJ databases">
        <title>Opniocepnalus argus genome.</title>
        <authorList>
            <person name="Zhou C."/>
            <person name="Xiao S."/>
        </authorList>
    </citation>
    <scope>NUCLEOTIDE SEQUENCE [LARGE SCALE GENOMIC DNA]</scope>
    <source>
        <strain evidence="2">OARG1902GOOAL</strain>
        <tissue evidence="2">Muscle</tissue>
    </source>
</reference>
<dbReference type="PANTHER" id="PTHR14917:SF4">
    <property type="entry name" value="SPERMATOGENESIS-ASSOCIATED 7"/>
    <property type="match status" value="1"/>
</dbReference>
<dbReference type="Proteomes" id="UP000503349">
    <property type="component" value="Chromosome 16"/>
</dbReference>
<feature type="region of interest" description="Disordered" evidence="1">
    <location>
        <begin position="472"/>
        <end position="493"/>
    </location>
</feature>
<dbReference type="GO" id="GO:0005930">
    <property type="term" value="C:axoneme"/>
    <property type="evidence" value="ECO:0007669"/>
    <property type="project" value="TreeGrafter"/>
</dbReference>
<protein>
    <submittedName>
        <fullName evidence="2">Spermatogenesis-associated protein 7-like protein</fullName>
    </submittedName>
</protein>
<reference evidence="3" key="2">
    <citation type="submission" date="2019-02" db="EMBL/GenBank/DDBJ databases">
        <title>Opniocepnalus argus Var Kimnra genome.</title>
        <authorList>
            <person name="Zhou C."/>
            <person name="Xiao S."/>
        </authorList>
    </citation>
    <scope>NUCLEOTIDE SEQUENCE [LARGE SCALE GENOMIC DNA]</scope>
</reference>
<dbReference type="GO" id="GO:0036064">
    <property type="term" value="C:ciliary basal body"/>
    <property type="evidence" value="ECO:0007669"/>
    <property type="project" value="TreeGrafter"/>
</dbReference>
<dbReference type="GO" id="GO:0120200">
    <property type="term" value="C:rod photoreceptor outer segment"/>
    <property type="evidence" value="ECO:0007669"/>
    <property type="project" value="TreeGrafter"/>
</dbReference>
<dbReference type="GO" id="GO:0120206">
    <property type="term" value="C:photoreceptor distal connecting cilium"/>
    <property type="evidence" value="ECO:0007669"/>
    <property type="project" value="TreeGrafter"/>
</dbReference>
<evidence type="ECO:0000256" key="1">
    <source>
        <dbReference type="SAM" id="MobiDB-lite"/>
    </source>
</evidence>
<evidence type="ECO:0000313" key="3">
    <source>
        <dbReference type="Proteomes" id="UP000503349"/>
    </source>
</evidence>